<dbReference type="RefSeq" id="WP_217779103.1">
    <property type="nucleotide sequence ID" value="NZ_JAHRWL010000002.1"/>
</dbReference>
<proteinExistence type="predicted"/>
<protein>
    <submittedName>
        <fullName evidence="1">Uncharacterized protein</fullName>
    </submittedName>
</protein>
<comment type="caution">
    <text evidence="1">The sequence shown here is derived from an EMBL/GenBank/DDBJ whole genome shotgun (WGS) entry which is preliminary data.</text>
</comment>
<accession>A0ABS6N9Q7</accession>
<evidence type="ECO:0000313" key="2">
    <source>
        <dbReference type="Proteomes" id="UP001166293"/>
    </source>
</evidence>
<name>A0ABS6N9Q7_9RHOB</name>
<dbReference type="EMBL" id="JAHRWL010000002">
    <property type="protein sequence ID" value="MBV2360746.1"/>
    <property type="molecule type" value="Genomic_DNA"/>
</dbReference>
<sequence length="183" mass="19041">MQRLSTFGAAVVALGVRSAPLEALAHEMPNRVETLTLDSKPRTLFGVLSESWAANPLHIYLDLMPLIATAEASDPAPDIERSAHLAAALHDGLGSGRALGGFIFEAVDPLAPTLTVARGAGFAGLSSQIGKRARPARIAGLRLSPVADWDRKALLSAGDAALMLCHPVSRGVAPGAVIDWQAP</sequence>
<keyword evidence="2" id="KW-1185">Reference proteome</keyword>
<gene>
    <name evidence="1" type="ORF">KUH32_13240</name>
</gene>
<dbReference type="Proteomes" id="UP001166293">
    <property type="component" value="Unassembled WGS sequence"/>
</dbReference>
<reference evidence="1" key="1">
    <citation type="submission" date="2021-06" db="EMBL/GenBank/DDBJ databases">
        <title>Thalassococcus sp. CAU 1522 isolated from sea sand, Republic of Korea.</title>
        <authorList>
            <person name="Kim W."/>
        </authorList>
    </citation>
    <scope>NUCLEOTIDE SEQUENCE</scope>
    <source>
        <strain evidence="1">CAU 1522</strain>
    </source>
</reference>
<organism evidence="1 2">
    <name type="scientific">Thalassococcus arenae</name>
    <dbReference type="NCBI Taxonomy" id="2851652"/>
    <lineage>
        <taxon>Bacteria</taxon>
        <taxon>Pseudomonadati</taxon>
        <taxon>Pseudomonadota</taxon>
        <taxon>Alphaproteobacteria</taxon>
        <taxon>Rhodobacterales</taxon>
        <taxon>Roseobacteraceae</taxon>
        <taxon>Thalassococcus</taxon>
    </lineage>
</organism>
<evidence type="ECO:0000313" key="1">
    <source>
        <dbReference type="EMBL" id="MBV2360746.1"/>
    </source>
</evidence>